<accession>A0A811K845</accession>
<evidence type="ECO:0000256" key="4">
    <source>
        <dbReference type="ARBA" id="ARBA00022723"/>
    </source>
</evidence>
<evidence type="ECO:0000256" key="3">
    <source>
        <dbReference type="ARBA" id="ARBA00022679"/>
    </source>
</evidence>
<keyword evidence="13" id="KW-1185">Reference proteome</keyword>
<dbReference type="GO" id="GO:0016567">
    <property type="term" value="P:protein ubiquitination"/>
    <property type="evidence" value="ECO:0007669"/>
    <property type="project" value="UniProtKB-UniRule"/>
</dbReference>
<evidence type="ECO:0000256" key="9">
    <source>
        <dbReference type="PROSITE-ProRule" id="PRU00508"/>
    </source>
</evidence>
<dbReference type="InterPro" id="IPR055194">
    <property type="entry name" value="UBR1-like_WH"/>
</dbReference>
<dbReference type="OrthoDB" id="15304at2759"/>
<dbReference type="EMBL" id="CAJFCW020000002">
    <property type="protein sequence ID" value="CAG9093610.1"/>
    <property type="molecule type" value="Genomic_DNA"/>
</dbReference>
<dbReference type="Pfam" id="PF18995">
    <property type="entry name" value="PRT6_C"/>
    <property type="match status" value="1"/>
</dbReference>
<evidence type="ECO:0000256" key="8">
    <source>
        <dbReference type="ARBA" id="ARBA00046341"/>
    </source>
</evidence>
<dbReference type="InterPro" id="IPR039164">
    <property type="entry name" value="UBR1-like"/>
</dbReference>
<dbReference type="GO" id="GO:0008270">
    <property type="term" value="F:zinc ion binding"/>
    <property type="evidence" value="ECO:0007669"/>
    <property type="project" value="UniProtKB-UniRule"/>
</dbReference>
<dbReference type="PROSITE" id="PS51157">
    <property type="entry name" value="ZF_UBR"/>
    <property type="match status" value="1"/>
</dbReference>
<dbReference type="Pfam" id="PF02207">
    <property type="entry name" value="zf-UBR"/>
    <property type="match status" value="1"/>
</dbReference>
<protein>
    <recommendedName>
        <fullName evidence="10">E3 ubiquitin-protein ligase</fullName>
        <ecNumber evidence="10">2.3.2.27</ecNumber>
    </recommendedName>
</protein>
<keyword evidence="6 10" id="KW-0833">Ubl conjugation pathway</keyword>
<keyword evidence="7 10" id="KW-0862">Zinc</keyword>
<dbReference type="UniPathway" id="UPA00143"/>
<gene>
    <name evidence="12" type="ORF">BOKJ2_LOCUS3721</name>
</gene>
<dbReference type="InterPro" id="IPR044046">
    <property type="entry name" value="E3_ligase_UBR-like_C"/>
</dbReference>
<evidence type="ECO:0000313" key="13">
    <source>
        <dbReference type="Proteomes" id="UP000614601"/>
    </source>
</evidence>
<comment type="catalytic activity">
    <reaction evidence="1 10">
        <text>S-ubiquitinyl-[E2 ubiquitin-conjugating enzyme]-L-cysteine + [acceptor protein]-L-lysine = [E2 ubiquitin-conjugating enzyme]-L-cysteine + N(6)-ubiquitinyl-[acceptor protein]-L-lysine.</text>
        <dbReference type="EC" id="2.3.2.27"/>
    </reaction>
</comment>
<dbReference type="Pfam" id="PF22960">
    <property type="entry name" value="WHD_UBR1"/>
    <property type="match status" value="1"/>
</dbReference>
<dbReference type="CDD" id="cd19673">
    <property type="entry name" value="UBR-box_UBR3"/>
    <property type="match status" value="1"/>
</dbReference>
<evidence type="ECO:0000256" key="7">
    <source>
        <dbReference type="ARBA" id="ARBA00022833"/>
    </source>
</evidence>
<keyword evidence="4 10" id="KW-0479">Metal-binding</keyword>
<dbReference type="Gene3D" id="2.10.110.30">
    <property type="match status" value="1"/>
</dbReference>
<dbReference type="GO" id="GO:0061630">
    <property type="term" value="F:ubiquitin protein ligase activity"/>
    <property type="evidence" value="ECO:0007669"/>
    <property type="project" value="UniProtKB-UniRule"/>
</dbReference>
<comment type="caution">
    <text evidence="12">The sequence shown here is derived from an EMBL/GenBank/DDBJ whole genome shotgun (WGS) entry which is preliminary data.</text>
</comment>
<dbReference type="Proteomes" id="UP000783686">
    <property type="component" value="Unassembled WGS sequence"/>
</dbReference>
<dbReference type="FunFam" id="2.10.110.30:FF:000002">
    <property type="entry name" value="Putative e3 ubiquitin-protein ligase ubr3"/>
    <property type="match status" value="1"/>
</dbReference>
<dbReference type="GO" id="GO:0071596">
    <property type="term" value="P:ubiquitin-dependent protein catabolic process via the N-end rule pathway"/>
    <property type="evidence" value="ECO:0007669"/>
    <property type="project" value="UniProtKB-UniRule"/>
</dbReference>
<dbReference type="EC" id="2.3.2.27" evidence="10"/>
<keyword evidence="5 10" id="KW-0863">Zinc-finger</keyword>
<reference evidence="12" key="1">
    <citation type="submission" date="2020-09" db="EMBL/GenBank/DDBJ databases">
        <authorList>
            <person name="Kikuchi T."/>
        </authorList>
    </citation>
    <scope>NUCLEOTIDE SEQUENCE</scope>
    <source>
        <strain evidence="12">SH1</strain>
    </source>
</reference>
<evidence type="ECO:0000256" key="6">
    <source>
        <dbReference type="ARBA" id="ARBA00022786"/>
    </source>
</evidence>
<feature type="zinc finger region" description="UBR-type" evidence="9">
    <location>
        <begin position="108"/>
        <end position="179"/>
    </location>
</feature>
<comment type="similarity">
    <text evidence="8 10">Belongs to the E3 ubiquitin-protein ligase UBR1-like family.</text>
</comment>
<organism evidence="12 13">
    <name type="scientific">Bursaphelenchus okinawaensis</name>
    <dbReference type="NCBI Taxonomy" id="465554"/>
    <lineage>
        <taxon>Eukaryota</taxon>
        <taxon>Metazoa</taxon>
        <taxon>Ecdysozoa</taxon>
        <taxon>Nematoda</taxon>
        <taxon>Chromadorea</taxon>
        <taxon>Rhabditida</taxon>
        <taxon>Tylenchina</taxon>
        <taxon>Tylenchomorpha</taxon>
        <taxon>Aphelenchoidea</taxon>
        <taxon>Aphelenchoididae</taxon>
        <taxon>Bursaphelenchus</taxon>
    </lineage>
</organism>
<dbReference type="PANTHER" id="PTHR21497">
    <property type="entry name" value="UBIQUITIN LIGASE E3 ALPHA-RELATED"/>
    <property type="match status" value="1"/>
</dbReference>
<dbReference type="PANTHER" id="PTHR21497:SF39">
    <property type="entry name" value="E3 UBIQUITIN-PROTEIN LIGASE UBR3"/>
    <property type="match status" value="1"/>
</dbReference>
<keyword evidence="3 10" id="KW-0808">Transferase</keyword>
<evidence type="ECO:0000256" key="5">
    <source>
        <dbReference type="ARBA" id="ARBA00022771"/>
    </source>
</evidence>
<evidence type="ECO:0000256" key="10">
    <source>
        <dbReference type="RuleBase" id="RU366018"/>
    </source>
</evidence>
<evidence type="ECO:0000259" key="11">
    <source>
        <dbReference type="PROSITE" id="PS51157"/>
    </source>
</evidence>
<dbReference type="InterPro" id="IPR003126">
    <property type="entry name" value="Znf_UBR"/>
</dbReference>
<comment type="pathway">
    <text evidence="2 10">Protein modification; protein ubiquitination.</text>
</comment>
<proteinExistence type="inferred from homology"/>
<name>A0A811K845_9BILA</name>
<dbReference type="Proteomes" id="UP000614601">
    <property type="component" value="Unassembled WGS sequence"/>
</dbReference>
<evidence type="ECO:0000256" key="2">
    <source>
        <dbReference type="ARBA" id="ARBA00004906"/>
    </source>
</evidence>
<dbReference type="SMART" id="SM00396">
    <property type="entry name" value="ZnF_UBR1"/>
    <property type="match status" value="1"/>
</dbReference>
<evidence type="ECO:0000313" key="12">
    <source>
        <dbReference type="EMBL" id="CAD5211492.1"/>
    </source>
</evidence>
<sequence length="1807" mass="207176">MDTSSDEFELTYNFLEYTPLEWAQKLNQVLVDLDDRGCQPFQLKWDGVPPKVVENCRFLHYATTFLMMSSDRREISLLFNAQSSRDLSSAGNGFEIFRQEVKRYDYSEKCNSVWHTDSIAYRCFTCARNPCMSLCSDCFDAADHSDHDYSRFFSQSGGACDCGNSDILDPNGFCKHHQQDVQRVEAPKSLMLFPEFIMTKVLLRLVSTFRQFGFLYRSAIENRTKGSNKCIAEQVSKNIMTAADEFLEFLQEMIELGRPTIDVLSKIICDEKLYAGMLPDSKPLDDRDVKVAEAEMIFNKHGLLLADIDSMKASPTPTYLSIDFSELNIDCKCLLDELIFYMVRLGFPQTLINVLLTLLPNNEMKERFSCRFFEWYGLIDGLMYDVMNDGFAEDNFEPSKIASRVIHASVQICSSKNVCIYLQRKVKILQRVLDSALKVIYTSSMAIAAHHDIEYCYARNPVRTTDPDSWQVFNLNGNRFFSRFGHWYLTTDLQNLFAHIELCRDVFSDEDLTRRYLALLSAIQGANVLWRIVDGDHIETDSSHLMQRYFTVEWEVNAMLLFSSVGRMTEQDLPELRRFGTLLQEQLQKWFDAIGLTQNHIRVPPFYCTSHLPLHRQLSATVLQYMKLTKEYDVMDTLGEEFLACLFINPLKLQVMVAEYFAKMWVRNGNMIRNNVYLYCQTALTNGFKDLDLSLMRLVCSKLDGWKVMELMFDVFHVHDCLTFPPGISTIKSPERNVVITQRDWIFPMIDGFLKLFLEILLIKSYVEMDLEDEVKAEVVHILSTSQQPYSKLRQNLPDRGSDFNELVNVCFEKVVKSVARFEQPDQGNQIQQGMYILTDDAWYNDVDMVRARFRASSPREFNALIMRMELVLREKLNNTHDARFVWPTFPIPEFGPTMIDTHHLLLHPAPLWVCRFVVDVYLVYPRSVTMYVLQQSIYILTLMVVYAVKCTTPEAFRYLGSCLDYHSDVFLQCGQSSAEGLTVESGLALFFSLFNENGVPFAITSAGSATDRECLTSQLLNLYRTLHGQEFQEADPAQRDRELLKLCMKNVETRKILGSGTEYVARLLCYLYNYDSLSRMILEEKLRAADSLASSPMVSSSLEKKNDFLTKKMAARKRQMEIMKSKKAQNETRMAKLMKEEGMKEDDIKESSSQRFDCPICNGSQGVEDVFGLFAYIQTTSVSNGMVHKDNVMLDPENGLAQGKFDRYCIWEKSASAVYGDSYPGNTITHISTGELKACGHYSHMKCFERYKASVHENGITVKHRLSVPCPVCRSNVTGLIPLDVNFIADPAVMEEKVVLDDSKMAEDGAVFFRRGQTLINQWSLLTRNCENQREMANAYDNYKMFLLKLSQLNQQLESTNSVNGKRLSHLAEITNALEKNPMNVSLSLLKNQLDRISLVTSLGYSYPTRLRNLMTNSLFKLSLCCLESTEENMDMLKSIWDKLDGQSTKGVPILFYDSTNLMLLMVSVISVLPNIDVEEMKAFYRRCYCLCLVHNRCRSTLLYYLRTPRTQHGSVNPTTDVLLATIRRCDEAIRFFDTNLTKQHIKFGDLATVTDETAKNFATFSLNLMIEAGLLSPVADAACHDCTSVEDLSKVILGQVVPQEDMMQLVGSRMERWLEDVGTALRSEDGIRDIFVTEAWWKRRELKEPPLNFDSLFNVYFKFKCAKCEDAPAQPFICMACGMTVCFDDCCDVTVEGIANQISEVEQHTHSCTAGVGCFLSLTSTMIVIIHGGLCNFWGSIYLDDHGEEDRNLRRGKKLTLSTTRLRRLTELWVTHDFDRSLGNRSWFPVEHLPHILKECHLYPG</sequence>
<dbReference type="EMBL" id="CAJFDH010000002">
    <property type="protein sequence ID" value="CAD5211492.1"/>
    <property type="molecule type" value="Genomic_DNA"/>
</dbReference>
<dbReference type="GO" id="GO:0000151">
    <property type="term" value="C:ubiquitin ligase complex"/>
    <property type="evidence" value="ECO:0007669"/>
    <property type="project" value="TreeGrafter"/>
</dbReference>
<feature type="domain" description="UBR-type" evidence="11">
    <location>
        <begin position="108"/>
        <end position="179"/>
    </location>
</feature>
<comment type="function">
    <text evidence="10">Ubiquitin ligase protein which is a component of the N-end rule pathway. Recognizes and binds to proteins bearing specific N-terminal residues that are destabilizing according to the N-end rule, leading to their ubiquitination and subsequent degradation.</text>
</comment>
<evidence type="ECO:0000256" key="1">
    <source>
        <dbReference type="ARBA" id="ARBA00000900"/>
    </source>
</evidence>
<dbReference type="GO" id="GO:0005737">
    <property type="term" value="C:cytoplasm"/>
    <property type="evidence" value="ECO:0007669"/>
    <property type="project" value="TreeGrafter"/>
</dbReference>